<sequence>MALRPSVVPPSTPKAFDIKMPTRRDSHLHFDFIDIPPHLADQLDTSVHTKTMTRYTNVVDSLQNMRHGTANSGDPSSEEDMAEPVSPTTLAADDAVQAQEAEVAANPPSSSVSTTIAASASDYVSDFDNDGLYAKNQHAPPQPSTFQNSGFTPTPGITYIYKISAPKPTLTLPPTHPFRTTPAGYPVFRPHPSAHHATLSTAPGFADPRLTAFTAHWTKIYTDIGNNSTLFSVGDGLFELRQACELRGLVTYGVVQRLVERLVDRAVRDAGRGWCEVRVGMGRVEVLEAPEVPVAVEDDVGDDWWEEVSYGG</sequence>
<organism evidence="2 3">
    <name type="scientific">Paraphaeosphaeria sporulosa</name>
    <dbReference type="NCBI Taxonomy" id="1460663"/>
    <lineage>
        <taxon>Eukaryota</taxon>
        <taxon>Fungi</taxon>
        <taxon>Dikarya</taxon>
        <taxon>Ascomycota</taxon>
        <taxon>Pezizomycotina</taxon>
        <taxon>Dothideomycetes</taxon>
        <taxon>Pleosporomycetidae</taxon>
        <taxon>Pleosporales</taxon>
        <taxon>Massarineae</taxon>
        <taxon>Didymosphaeriaceae</taxon>
        <taxon>Paraphaeosphaeria</taxon>
    </lineage>
</organism>
<dbReference type="InParanoid" id="A0A177BZR1"/>
<reference evidence="2 3" key="1">
    <citation type="submission" date="2016-05" db="EMBL/GenBank/DDBJ databases">
        <title>Comparative analysis of secretome profiles of manganese(II)-oxidizing ascomycete fungi.</title>
        <authorList>
            <consortium name="DOE Joint Genome Institute"/>
            <person name="Zeiner C.A."/>
            <person name="Purvine S.O."/>
            <person name="Zink E.M."/>
            <person name="Wu S."/>
            <person name="Pasa-Tolic L."/>
            <person name="Chaput D.L."/>
            <person name="Haridas S."/>
            <person name="Grigoriev I.V."/>
            <person name="Santelli C.M."/>
            <person name="Hansel C.M."/>
        </authorList>
    </citation>
    <scope>NUCLEOTIDE SEQUENCE [LARGE SCALE GENOMIC DNA]</scope>
    <source>
        <strain evidence="2 3">AP3s5-JAC2a</strain>
    </source>
</reference>
<dbReference type="RefSeq" id="XP_018031070.1">
    <property type="nucleotide sequence ID" value="XM_018183339.1"/>
</dbReference>
<dbReference type="GeneID" id="28766825"/>
<feature type="compositionally biased region" description="Polar residues" evidence="1">
    <location>
        <begin position="61"/>
        <end position="75"/>
    </location>
</feature>
<dbReference type="EMBL" id="KV441559">
    <property type="protein sequence ID" value="OAG00705.1"/>
    <property type="molecule type" value="Genomic_DNA"/>
</dbReference>
<proteinExistence type="predicted"/>
<evidence type="ECO:0000313" key="2">
    <source>
        <dbReference type="EMBL" id="OAG00705.1"/>
    </source>
</evidence>
<dbReference type="Proteomes" id="UP000077069">
    <property type="component" value="Unassembled WGS sequence"/>
</dbReference>
<keyword evidence="3" id="KW-1185">Reference proteome</keyword>
<protein>
    <submittedName>
        <fullName evidence="2">Uncharacterized protein</fullName>
    </submittedName>
</protein>
<accession>A0A177BZR1</accession>
<evidence type="ECO:0000313" key="3">
    <source>
        <dbReference type="Proteomes" id="UP000077069"/>
    </source>
</evidence>
<feature type="region of interest" description="Disordered" evidence="1">
    <location>
        <begin position="61"/>
        <end position="85"/>
    </location>
</feature>
<dbReference type="OrthoDB" id="3799109at2759"/>
<name>A0A177BZR1_9PLEO</name>
<evidence type="ECO:0000256" key="1">
    <source>
        <dbReference type="SAM" id="MobiDB-lite"/>
    </source>
</evidence>
<dbReference type="AlphaFoldDB" id="A0A177BZR1"/>
<gene>
    <name evidence="2" type="ORF">CC84DRAFT_1222182</name>
</gene>